<dbReference type="EMBL" id="CP036401">
    <property type="protein sequence ID" value="QBH99667.1"/>
    <property type="molecule type" value="Genomic_DNA"/>
</dbReference>
<evidence type="ECO:0000313" key="8">
    <source>
        <dbReference type="EMBL" id="QBH99667.1"/>
    </source>
</evidence>
<dbReference type="EC" id="3.5.3.13" evidence="8"/>
<keyword evidence="2" id="KW-0479">Metal-binding</keyword>
<dbReference type="RefSeq" id="WP_131143819.1">
    <property type="nucleotide sequence ID" value="NZ_BMWV01000006.1"/>
</dbReference>
<comment type="cofactor">
    <cofactor evidence="1">
        <name>Zn(2+)</name>
        <dbReference type="ChEBI" id="CHEBI:29105"/>
    </cofactor>
</comment>
<dbReference type="GO" id="GO:0046872">
    <property type="term" value="F:metal ion binding"/>
    <property type="evidence" value="ECO:0007669"/>
    <property type="project" value="UniProtKB-KW"/>
</dbReference>
<dbReference type="InterPro" id="IPR011059">
    <property type="entry name" value="Metal-dep_hydrolase_composite"/>
</dbReference>
<dbReference type="GO" id="GO:0019239">
    <property type="term" value="F:deaminase activity"/>
    <property type="evidence" value="ECO:0007669"/>
    <property type="project" value="TreeGrafter"/>
</dbReference>
<feature type="domain" description="Formimidoylglutamate deiminase N-terminal" evidence="6">
    <location>
        <begin position="1"/>
        <end position="43"/>
    </location>
</feature>
<evidence type="ECO:0000313" key="7">
    <source>
        <dbReference type="EMBL" id="GGY46721.1"/>
    </source>
</evidence>
<keyword evidence="4" id="KW-0862">Zinc</keyword>
<dbReference type="GO" id="GO:0005829">
    <property type="term" value="C:cytosol"/>
    <property type="evidence" value="ECO:0007669"/>
    <property type="project" value="TreeGrafter"/>
</dbReference>
<evidence type="ECO:0000259" key="5">
    <source>
        <dbReference type="Pfam" id="PF01979"/>
    </source>
</evidence>
<reference evidence="7" key="1">
    <citation type="journal article" date="2014" name="Int. J. Syst. Evol. Microbiol.">
        <title>Complete genome sequence of Corynebacterium casei LMG S-19264T (=DSM 44701T), isolated from a smear-ripened cheese.</title>
        <authorList>
            <consortium name="US DOE Joint Genome Institute (JGI-PGF)"/>
            <person name="Walter F."/>
            <person name="Albersmeier A."/>
            <person name="Kalinowski J."/>
            <person name="Ruckert C."/>
        </authorList>
    </citation>
    <scope>NUCLEOTIDE SEQUENCE</scope>
    <source>
        <strain evidence="7">KCTC 12343</strain>
    </source>
</reference>
<dbReference type="Gene3D" id="3.20.20.140">
    <property type="entry name" value="Metal-dependent hydrolases"/>
    <property type="match status" value="1"/>
</dbReference>
<evidence type="ECO:0000313" key="9">
    <source>
        <dbReference type="Proteomes" id="UP000292307"/>
    </source>
</evidence>
<evidence type="ECO:0000259" key="6">
    <source>
        <dbReference type="Pfam" id="PF22429"/>
    </source>
</evidence>
<dbReference type="OrthoDB" id="9796020at2"/>
<dbReference type="InterPro" id="IPR006680">
    <property type="entry name" value="Amidohydro-rel"/>
</dbReference>
<dbReference type="InterPro" id="IPR055156">
    <property type="entry name" value="HutF-like_N"/>
</dbReference>
<dbReference type="InterPro" id="IPR010252">
    <property type="entry name" value="HutF"/>
</dbReference>
<keyword evidence="3 8" id="KW-0378">Hydrolase</keyword>
<reference evidence="7" key="3">
    <citation type="submission" date="2022-12" db="EMBL/GenBank/DDBJ databases">
        <authorList>
            <person name="Sun Q."/>
            <person name="Kim S."/>
        </authorList>
    </citation>
    <scope>NUCLEOTIDE SEQUENCE</scope>
    <source>
        <strain evidence="7">KCTC 12343</strain>
    </source>
</reference>
<name>A0A411WSP4_9BURK</name>
<dbReference type="Gene3D" id="2.30.40.10">
    <property type="entry name" value="Urease, subunit C, domain 1"/>
    <property type="match status" value="1"/>
</dbReference>
<evidence type="ECO:0000256" key="4">
    <source>
        <dbReference type="ARBA" id="ARBA00022833"/>
    </source>
</evidence>
<proteinExistence type="predicted"/>
<protein>
    <submittedName>
        <fullName evidence="7">Formimidoylglutamate deiminase</fullName>
        <ecNumber evidence="8">3.5.3.13</ecNumber>
    </submittedName>
</protein>
<dbReference type="NCBIfam" id="TIGR02022">
    <property type="entry name" value="hutF"/>
    <property type="match status" value="1"/>
</dbReference>
<evidence type="ECO:0000256" key="3">
    <source>
        <dbReference type="ARBA" id="ARBA00022801"/>
    </source>
</evidence>
<dbReference type="AlphaFoldDB" id="A0A411WSP4"/>
<dbReference type="PANTHER" id="PTHR11271:SF48">
    <property type="entry name" value="AMIDOHYDROLASE-RELATED DOMAIN-CONTAINING PROTEIN"/>
    <property type="match status" value="1"/>
</dbReference>
<evidence type="ECO:0000256" key="1">
    <source>
        <dbReference type="ARBA" id="ARBA00001947"/>
    </source>
</evidence>
<dbReference type="SUPFAM" id="SSF51556">
    <property type="entry name" value="Metallo-dependent hydrolases"/>
    <property type="match status" value="1"/>
</dbReference>
<gene>
    <name evidence="8" type="ORF">EYF70_01535</name>
    <name evidence="7" type="ORF">GCM10007387_31090</name>
</gene>
<evidence type="ECO:0000313" key="10">
    <source>
        <dbReference type="Proteomes" id="UP000628442"/>
    </source>
</evidence>
<accession>A0A411WSP4</accession>
<dbReference type="InterPro" id="IPR032466">
    <property type="entry name" value="Metal_Hydrolase"/>
</dbReference>
<dbReference type="Pfam" id="PF22429">
    <property type="entry name" value="HutF_N"/>
    <property type="match status" value="1"/>
</dbReference>
<dbReference type="EMBL" id="BMWV01000006">
    <property type="protein sequence ID" value="GGY46721.1"/>
    <property type="molecule type" value="Genomic_DNA"/>
</dbReference>
<dbReference type="NCBIfam" id="NF006684">
    <property type="entry name" value="PRK09229.1-5"/>
    <property type="match status" value="1"/>
</dbReference>
<reference evidence="8 9" key="2">
    <citation type="submission" date="2019-02" db="EMBL/GenBank/DDBJ databases">
        <title>Draft Genome Sequences of Six Type Strains of the Genus Massilia.</title>
        <authorList>
            <person name="Miess H."/>
            <person name="Frediansyhah A."/>
            <person name="Gross H."/>
        </authorList>
    </citation>
    <scope>NUCLEOTIDE SEQUENCE [LARGE SCALE GENOMIC DNA]</scope>
    <source>
        <strain evidence="8 9">DSM 17472</strain>
    </source>
</reference>
<dbReference type="Pfam" id="PF01979">
    <property type="entry name" value="Amidohydro_1"/>
    <property type="match status" value="1"/>
</dbReference>
<dbReference type="NCBIfam" id="NF006681">
    <property type="entry name" value="PRK09229.1-2"/>
    <property type="match status" value="1"/>
</dbReference>
<sequence length="471" mass="50563">MTALFARHALLPDGWRRDVLLEWDGDGRFTAVAPDAGALAASRAAATSPIDTAEYVLPGMINLHSHSFQRALSGLTEIAGDDAGSTGDSFWTWRDLMYRFALGITPEQMEAIAAQLFAECLRHGYTSVCEFHYVHRAPDGALYPDVAETARRVIAAARHAGIGITMLPVLYSYAGFGEAPLRDEQRRFRSGPAEVLAIVAALEPLRGTMVEVGVAPHSLRAASVAQIRELLAALPPERPVHIHIAEQVAEVRQCVDHGGRRPVQYLYDNLAVDERWCLVHATHVADDEVAAIAASGAVAGLCPTTEANLGDGLFPLAPFLAAGGRFGIGSDSHVSTSPVEELRWLEYGQRLAGQRRNVAVATHTMRTTDERRVGDHLWRAALAGGAQAAGRRVGALAPGCCADLLVLDEAHPNVSAPPELLNGFIFSGNDNLVKDVLAGGQWVVRGGQHVAQAAIAARFKETLTNLRELRS</sequence>
<organism evidence="7 10">
    <name type="scientific">Pseudoduganella albidiflava</name>
    <dbReference type="NCBI Taxonomy" id="321983"/>
    <lineage>
        <taxon>Bacteria</taxon>
        <taxon>Pseudomonadati</taxon>
        <taxon>Pseudomonadota</taxon>
        <taxon>Betaproteobacteria</taxon>
        <taxon>Burkholderiales</taxon>
        <taxon>Oxalobacteraceae</taxon>
        <taxon>Telluria group</taxon>
        <taxon>Pseudoduganella</taxon>
    </lineage>
</organism>
<dbReference type="InterPro" id="IPR051607">
    <property type="entry name" value="Metallo-dep_hydrolases"/>
</dbReference>
<feature type="domain" description="Amidohydrolase-related" evidence="5">
    <location>
        <begin position="55"/>
        <end position="443"/>
    </location>
</feature>
<dbReference type="Proteomes" id="UP000292307">
    <property type="component" value="Chromosome"/>
</dbReference>
<dbReference type="Proteomes" id="UP000628442">
    <property type="component" value="Unassembled WGS sequence"/>
</dbReference>
<evidence type="ECO:0000256" key="2">
    <source>
        <dbReference type="ARBA" id="ARBA00022723"/>
    </source>
</evidence>
<dbReference type="SUPFAM" id="SSF51338">
    <property type="entry name" value="Composite domain of metallo-dependent hydrolases"/>
    <property type="match status" value="1"/>
</dbReference>
<keyword evidence="9" id="KW-1185">Reference proteome</keyword>
<dbReference type="GO" id="GO:0050416">
    <property type="term" value="F:formimidoylglutamate deiminase activity"/>
    <property type="evidence" value="ECO:0007669"/>
    <property type="project" value="UniProtKB-EC"/>
</dbReference>
<dbReference type="PANTHER" id="PTHR11271">
    <property type="entry name" value="GUANINE DEAMINASE"/>
    <property type="match status" value="1"/>
</dbReference>